<dbReference type="InterPro" id="IPR050490">
    <property type="entry name" value="Bact_solute-bd_prot1"/>
</dbReference>
<dbReference type="Pfam" id="PF01547">
    <property type="entry name" value="SBP_bac_1"/>
    <property type="match status" value="1"/>
</dbReference>
<reference evidence="6 7" key="1">
    <citation type="submission" date="2016-10" db="EMBL/GenBank/DDBJ databases">
        <authorList>
            <person name="de Groot N.N."/>
        </authorList>
    </citation>
    <scope>NUCLEOTIDE SEQUENCE [LARGE SCALE GENOMIC DNA]</scope>
    <source>
        <strain evidence="6 7">DSM 9179</strain>
    </source>
</reference>
<dbReference type="RefSeq" id="WP_092450523.1">
    <property type="nucleotide sequence ID" value="NZ_FOJI01000002.1"/>
</dbReference>
<evidence type="ECO:0000256" key="5">
    <source>
        <dbReference type="ARBA" id="ARBA00023288"/>
    </source>
</evidence>
<protein>
    <submittedName>
        <fullName evidence="6">Putative aldouronate transport system substrate-binding protein</fullName>
    </submittedName>
</protein>
<dbReference type="SUPFAM" id="SSF53850">
    <property type="entry name" value="Periplasmic binding protein-like II"/>
    <property type="match status" value="1"/>
</dbReference>
<organism evidence="6 7">
    <name type="scientific">[Clostridium] fimetarium</name>
    <dbReference type="NCBI Taxonomy" id="99656"/>
    <lineage>
        <taxon>Bacteria</taxon>
        <taxon>Bacillati</taxon>
        <taxon>Bacillota</taxon>
        <taxon>Clostridia</taxon>
        <taxon>Lachnospirales</taxon>
        <taxon>Lachnospiraceae</taxon>
    </lineage>
</organism>
<dbReference type="STRING" id="99656.SAMN05421659_102158"/>
<keyword evidence="4" id="KW-0564">Palmitate</keyword>
<evidence type="ECO:0000256" key="3">
    <source>
        <dbReference type="ARBA" id="ARBA00023136"/>
    </source>
</evidence>
<dbReference type="Gene3D" id="3.40.190.10">
    <property type="entry name" value="Periplasmic binding protein-like II"/>
    <property type="match status" value="2"/>
</dbReference>
<dbReference type="PANTHER" id="PTHR43649:SF33">
    <property type="entry name" value="POLYGALACTURONAN_RHAMNOGALACTURONAN-BINDING PROTEIN YTCQ"/>
    <property type="match status" value="1"/>
</dbReference>
<evidence type="ECO:0000313" key="6">
    <source>
        <dbReference type="EMBL" id="SEV92367.1"/>
    </source>
</evidence>
<keyword evidence="1" id="KW-1003">Cell membrane</keyword>
<dbReference type="EMBL" id="FOJI01000002">
    <property type="protein sequence ID" value="SEV92367.1"/>
    <property type="molecule type" value="Genomic_DNA"/>
</dbReference>
<gene>
    <name evidence="6" type="ORF">SAMN05421659_102158</name>
</gene>
<evidence type="ECO:0000313" key="7">
    <source>
        <dbReference type="Proteomes" id="UP000199701"/>
    </source>
</evidence>
<keyword evidence="3" id="KW-0472">Membrane</keyword>
<accession>A0A1I0MUG3</accession>
<evidence type="ECO:0000256" key="1">
    <source>
        <dbReference type="ARBA" id="ARBA00022475"/>
    </source>
</evidence>
<dbReference type="Proteomes" id="UP000199701">
    <property type="component" value="Unassembled WGS sequence"/>
</dbReference>
<dbReference type="AlphaFoldDB" id="A0A1I0MUG3"/>
<evidence type="ECO:0000256" key="4">
    <source>
        <dbReference type="ARBA" id="ARBA00023139"/>
    </source>
</evidence>
<keyword evidence="2" id="KW-0732">Signal</keyword>
<sequence>MRKKVGAILMIVMILLEGCDKTQSQSNILSETSCDEQMEYAMTTPFGKYPELITYTLGKMTSTNNSNMPEGDTYEDNAYTRYIKSCINVQNKDLFEQNDTQYNTIVSMAMATKNLPDVMVVSNYDDLQKLVENDAIEDLSESFDKCTSDKIKDIYSSYGSDLMNKVTFDGKIMAIPETNIDNGPNLVWLRKDWMDNLGLAAPTTVKDVENIVREFVQNDPGNNGTGKTIGLVCDTALSGEEGYSGEYLFDLVFANFGSFPRQWIKDDNGKVVYGSITQQAKNTLEYMSGLYKEGILDKDFLLRTNTNIIQLIEEGKCGSFFGPWWAPNNPLIKAVSNNPDADWQPYLIATDSSGNVSYHSQNPVYKYVVVRKGYEHPEIAAKIVSIMFDKIRYQCDDSEEFIKYFQLNVEPTARPLAINVDYNNALDICFHELKSTLTSETQESKLMLLEDSYYKSCKAFLDNEQKATPDQWAAYVSRIEACSLITSIKVKKVQSLFFGTTQTMKTEWWKLKEKENQAYLKIVCGEEPLSYFDLFVNSWLEEGGQKITDEVQKAVADN</sequence>
<dbReference type="OrthoDB" id="2644263at2"/>
<evidence type="ECO:0000256" key="2">
    <source>
        <dbReference type="ARBA" id="ARBA00022729"/>
    </source>
</evidence>
<keyword evidence="7" id="KW-1185">Reference proteome</keyword>
<dbReference type="PANTHER" id="PTHR43649">
    <property type="entry name" value="ARABINOSE-BINDING PROTEIN-RELATED"/>
    <property type="match status" value="1"/>
</dbReference>
<keyword evidence="5" id="KW-0449">Lipoprotein</keyword>
<name>A0A1I0MUG3_9FIRM</name>
<proteinExistence type="predicted"/>
<dbReference type="InterPro" id="IPR006059">
    <property type="entry name" value="SBP"/>
</dbReference>